<protein>
    <submittedName>
        <fullName evidence="1">Uncharacterized protein</fullName>
    </submittedName>
</protein>
<evidence type="ECO:0000313" key="2">
    <source>
        <dbReference type="Proteomes" id="UP000515312"/>
    </source>
</evidence>
<organism evidence="1 2">
    <name type="scientific">Alloacidobacterium dinghuense</name>
    <dbReference type="NCBI Taxonomy" id="2763107"/>
    <lineage>
        <taxon>Bacteria</taxon>
        <taxon>Pseudomonadati</taxon>
        <taxon>Acidobacteriota</taxon>
        <taxon>Terriglobia</taxon>
        <taxon>Terriglobales</taxon>
        <taxon>Acidobacteriaceae</taxon>
        <taxon>Alloacidobacterium</taxon>
    </lineage>
</organism>
<evidence type="ECO:0000313" key="1">
    <source>
        <dbReference type="EMBL" id="QNI33647.1"/>
    </source>
</evidence>
<dbReference type="EMBL" id="CP060394">
    <property type="protein sequence ID" value="QNI33647.1"/>
    <property type="molecule type" value="Genomic_DNA"/>
</dbReference>
<keyword evidence="2" id="KW-1185">Reference proteome</keyword>
<dbReference type="KEGG" id="adin:H7849_06875"/>
<dbReference type="AlphaFoldDB" id="A0A7G8BM77"/>
<sequence length="322" mass="35601">MSKDVEVRLQETIQFIRTHQPPNFAGDFNTIVQALNTWRRTASAQTRRTLSVLMSQEKAPNRPKNQVDRTYRRATILVKCALVEPETQWAATAAQVNNSTHTFANPYTWALEASRDKLLSSPAAARENLNLLKTHPKSFLNQHKLIVNGRPQGQRFSYGFYMENGIYNLDCNMPFKGLITEDAINVPATPYGNVQNNLGNIQATLSSVDTNCDLMLTTQFTGCCYCFMVNGANLAAAHIDPQGRTTGITGQHISQQIRANGDFSNGNGGTFEAYGRIAVGSGLFGYPQTAQQMIIVAVKKAGTWRVYAQIDMGTHFTGERIG</sequence>
<dbReference type="Proteomes" id="UP000515312">
    <property type="component" value="Chromosome"/>
</dbReference>
<dbReference type="RefSeq" id="WP_186745203.1">
    <property type="nucleotide sequence ID" value="NZ_CP060394.1"/>
</dbReference>
<name>A0A7G8BM77_9BACT</name>
<proteinExistence type="predicted"/>
<reference evidence="1 2" key="1">
    <citation type="submission" date="2020-08" db="EMBL/GenBank/DDBJ databases">
        <title>Edaphobacter telluris sp. nov. and Acidobacterium dinghuensis sp. nov., two acidobacteria isolated from forest soil.</title>
        <authorList>
            <person name="Fu J."/>
            <person name="Qiu L."/>
        </authorList>
    </citation>
    <scope>NUCLEOTIDE SEQUENCE [LARGE SCALE GENOMIC DNA]</scope>
    <source>
        <strain evidence="1">4Y35</strain>
    </source>
</reference>
<accession>A0A7G8BM77</accession>
<gene>
    <name evidence="1" type="ORF">H7849_06875</name>
</gene>